<evidence type="ECO:0000313" key="5">
    <source>
        <dbReference type="Proteomes" id="UP000598271"/>
    </source>
</evidence>
<evidence type="ECO:0000256" key="1">
    <source>
        <dbReference type="SAM" id="MobiDB-lite"/>
    </source>
</evidence>
<dbReference type="InterPro" id="IPR045659">
    <property type="entry name" value="LptD_2"/>
</dbReference>
<protein>
    <submittedName>
        <fullName evidence="4">Organic solvent tolerance protein OstA</fullName>
    </submittedName>
</protein>
<feature type="region of interest" description="Disordered" evidence="1">
    <location>
        <begin position="805"/>
        <end position="826"/>
    </location>
</feature>
<evidence type="ECO:0000256" key="2">
    <source>
        <dbReference type="SAM" id="SignalP"/>
    </source>
</evidence>
<dbReference type="GO" id="GO:1990351">
    <property type="term" value="C:transporter complex"/>
    <property type="evidence" value="ECO:0007669"/>
    <property type="project" value="TreeGrafter"/>
</dbReference>
<keyword evidence="5" id="KW-1185">Reference proteome</keyword>
<reference evidence="4 5" key="1">
    <citation type="journal article" date="2014" name="Int. J. Syst. Evol. Microbiol.">
        <title>Complete genome sequence of Corynebacterium casei LMG S-19264T (=DSM 44701T), isolated from a smear-ripened cheese.</title>
        <authorList>
            <consortium name="US DOE Joint Genome Institute (JGI-PGF)"/>
            <person name="Walter F."/>
            <person name="Albersmeier A."/>
            <person name="Kalinowski J."/>
            <person name="Ruckert C."/>
        </authorList>
    </citation>
    <scope>NUCLEOTIDE SEQUENCE [LARGE SCALE GENOMIC DNA]</scope>
    <source>
        <strain evidence="4 5">KCTC 12866</strain>
    </source>
</reference>
<dbReference type="PANTHER" id="PTHR30189">
    <property type="entry name" value="LPS-ASSEMBLY PROTEIN"/>
    <property type="match status" value="1"/>
</dbReference>
<feature type="domain" description="LPS-assembly protein LptD central" evidence="3">
    <location>
        <begin position="255"/>
        <end position="764"/>
    </location>
</feature>
<feature type="signal peptide" evidence="2">
    <location>
        <begin position="1"/>
        <end position="26"/>
    </location>
</feature>
<dbReference type="AlphaFoldDB" id="A0A8J3D1J4"/>
<keyword evidence="2" id="KW-0732">Signal</keyword>
<dbReference type="EMBL" id="BMXF01000001">
    <property type="protein sequence ID" value="GHB55403.1"/>
    <property type="molecule type" value="Genomic_DNA"/>
</dbReference>
<dbReference type="PROSITE" id="PS51257">
    <property type="entry name" value="PROKAR_LIPOPROTEIN"/>
    <property type="match status" value="1"/>
</dbReference>
<evidence type="ECO:0000259" key="3">
    <source>
        <dbReference type="Pfam" id="PF19838"/>
    </source>
</evidence>
<name>A0A8J3D1J4_9BACT</name>
<accession>A0A8J3D1J4</accession>
<dbReference type="Proteomes" id="UP000598271">
    <property type="component" value="Unassembled WGS sequence"/>
</dbReference>
<comment type="caution">
    <text evidence="4">The sequence shown here is derived from an EMBL/GenBank/DDBJ whole genome shotgun (WGS) entry which is preliminary data.</text>
</comment>
<dbReference type="Pfam" id="PF19838">
    <property type="entry name" value="LptD_2"/>
    <property type="match status" value="1"/>
</dbReference>
<dbReference type="RefSeq" id="WP_189562844.1">
    <property type="nucleotide sequence ID" value="NZ_BMXF01000001.1"/>
</dbReference>
<organism evidence="4 5">
    <name type="scientific">Persicitalea jodogahamensis</name>
    <dbReference type="NCBI Taxonomy" id="402147"/>
    <lineage>
        <taxon>Bacteria</taxon>
        <taxon>Pseudomonadati</taxon>
        <taxon>Bacteroidota</taxon>
        <taxon>Cytophagia</taxon>
        <taxon>Cytophagales</taxon>
        <taxon>Spirosomataceae</taxon>
        <taxon>Persicitalea</taxon>
    </lineage>
</organism>
<gene>
    <name evidence="4" type="ORF">GCM10007390_05770</name>
</gene>
<proteinExistence type="predicted"/>
<dbReference type="PANTHER" id="PTHR30189:SF1">
    <property type="entry name" value="LPS-ASSEMBLY PROTEIN LPTD"/>
    <property type="match status" value="1"/>
</dbReference>
<dbReference type="InterPro" id="IPR050218">
    <property type="entry name" value="LptD"/>
</dbReference>
<sequence>MIQLKKKWFSISLSLCVLLLVGCVRTQQQSGRSGRLFGKAAKADSSASSQTPVSPLSVTSDTLTATDSTTLPSGVRIATGDTLGIRLDSLRSDSLRVDSLAKQSDLQSTVEYKSTDSTIMDVDGKQVHLYGEAEVTYGTINLKADYIRIDWTLNELFARGTYDSTTKETIGEPIFQDGAEAYNTKELRYNYKTKKGFIRGVVTQQGEGNIRGEQVKKDQEGNLYIKKAIYTTCNLTHPHFYINAPKIKLIDNKQVVSGPFNLVIADVPLPLGLPFGFFPFPKKKEIGTSGILFPAYGEEPNGRGFYLRDGGYYFAVSENFNATVTGQIYSTGSWGLGVSSVYTKRYRYNGNVSLRFNRNKSGDELDKVLNTPGRNDFSVVWSHAPVPRGNSTFSANVNVTSNSFNQYNAQDNQKYISNVASSSVQYNRTFGQYARAGASLRVNQNFGTPDPETGLKTGGKTDVSTQFNFGVNQIAPFALNGGRGAWYESFRLGMDFNGDYSVNNTLSAIDTTYSRLEFIVVNEIDSARTAGDQVVDFNFDNLPDLLKDARFNGRYSIPISLPNFKLLRFINFTPSISLQGEVFSKQYSYQYLGNNQIRIDTIDRVGSEYSYSMGAGLNTRFYGTFFVRGKRLEAIRHTVIPSVSFSYTPDFSGDNFGFYQNTQINDDGETRFLSRYRGIGSTSSNGRASGVISYNLNNSFEMKLRSKSDTADQQFEKVSLLDNLSFNGSYNLIADSLNLSNLSVNANTTIKDLNLNFNMTFDPYAYILDTRSPNNTAGIRINEFAIKRGQGLARLSNLNVTFSKSFNPKKKDPEKKPAAPNPANPQATAENLEFIQRNPNLYVDFDIPWNVNINYNFGLSRFGLQPSQIIQTLSANGDLSLTPKWKLSLQTGFDFQALSPSITTVSLYRDLHCWDMSFNWTPFAGNRLRASNYSFTLKAKSSILQDLKLSRRRSFVDRSGY</sequence>
<feature type="chain" id="PRO_5035321820" evidence="2">
    <location>
        <begin position="27"/>
        <end position="961"/>
    </location>
</feature>
<dbReference type="GO" id="GO:0009279">
    <property type="term" value="C:cell outer membrane"/>
    <property type="evidence" value="ECO:0007669"/>
    <property type="project" value="TreeGrafter"/>
</dbReference>
<evidence type="ECO:0000313" key="4">
    <source>
        <dbReference type="EMBL" id="GHB55403.1"/>
    </source>
</evidence>